<keyword evidence="1" id="KW-0472">Membrane</keyword>
<dbReference type="Proteomes" id="UP001614394">
    <property type="component" value="Unassembled WGS sequence"/>
</dbReference>
<feature type="domain" description="Potassium channel" evidence="2">
    <location>
        <begin position="87"/>
        <end position="162"/>
    </location>
</feature>
<name>A0ABW8CBV7_9ACTN</name>
<evidence type="ECO:0000313" key="3">
    <source>
        <dbReference type="EMBL" id="MFI9102851.1"/>
    </source>
</evidence>
<sequence length="187" mass="20254">MSGIPITRQRRRVLVGRLLRSAASAALLTWLYYLMPLDRALDATTAALLTLGLIVFGCLIAWQVVSVTHAAYPGLRAIEALATAVPLFLLLFSSTYFLVARDRPASFTEPLNRTDALYFTVTVFATVGFGDISPVTELSRVLTTVQMIADLILVGLIAKVLFGAVRIGLQRRGTAPHTPSELPEDGP</sequence>
<feature type="transmembrane region" description="Helical" evidence="1">
    <location>
        <begin position="77"/>
        <end position="97"/>
    </location>
</feature>
<feature type="transmembrane region" description="Helical" evidence="1">
    <location>
        <begin position="12"/>
        <end position="33"/>
    </location>
</feature>
<accession>A0ABW8CBV7</accession>
<dbReference type="Gene3D" id="1.10.287.70">
    <property type="match status" value="1"/>
</dbReference>
<keyword evidence="3" id="KW-0406">Ion transport</keyword>
<feature type="transmembrane region" description="Helical" evidence="1">
    <location>
        <begin position="45"/>
        <end position="65"/>
    </location>
</feature>
<organism evidence="3 4">
    <name type="scientific">Streptomyces fildesensis</name>
    <dbReference type="NCBI Taxonomy" id="375757"/>
    <lineage>
        <taxon>Bacteria</taxon>
        <taxon>Bacillati</taxon>
        <taxon>Actinomycetota</taxon>
        <taxon>Actinomycetes</taxon>
        <taxon>Kitasatosporales</taxon>
        <taxon>Streptomycetaceae</taxon>
        <taxon>Streptomyces</taxon>
    </lineage>
</organism>
<gene>
    <name evidence="3" type="ORF">ACIGXA_20240</name>
</gene>
<dbReference type="SUPFAM" id="SSF81324">
    <property type="entry name" value="Voltage-gated potassium channels"/>
    <property type="match status" value="1"/>
</dbReference>
<comment type="caution">
    <text evidence="3">The sequence shown here is derived from an EMBL/GenBank/DDBJ whole genome shotgun (WGS) entry which is preliminary data.</text>
</comment>
<evidence type="ECO:0000313" key="4">
    <source>
        <dbReference type="Proteomes" id="UP001614394"/>
    </source>
</evidence>
<dbReference type="Pfam" id="PF07885">
    <property type="entry name" value="Ion_trans_2"/>
    <property type="match status" value="1"/>
</dbReference>
<reference evidence="3 4" key="1">
    <citation type="submission" date="2024-10" db="EMBL/GenBank/DDBJ databases">
        <title>The Natural Products Discovery Center: Release of the First 8490 Sequenced Strains for Exploring Actinobacteria Biosynthetic Diversity.</title>
        <authorList>
            <person name="Kalkreuter E."/>
            <person name="Kautsar S.A."/>
            <person name="Yang D."/>
            <person name="Bader C.D."/>
            <person name="Teijaro C.N."/>
            <person name="Fluegel L."/>
            <person name="Davis C.M."/>
            <person name="Simpson J.R."/>
            <person name="Lauterbach L."/>
            <person name="Steele A.D."/>
            <person name="Gui C."/>
            <person name="Meng S."/>
            <person name="Li G."/>
            <person name="Viehrig K."/>
            <person name="Ye F."/>
            <person name="Su P."/>
            <person name="Kiefer A.F."/>
            <person name="Nichols A."/>
            <person name="Cepeda A.J."/>
            <person name="Yan W."/>
            <person name="Fan B."/>
            <person name="Jiang Y."/>
            <person name="Adhikari A."/>
            <person name="Zheng C.-J."/>
            <person name="Schuster L."/>
            <person name="Cowan T.M."/>
            <person name="Smanski M.J."/>
            <person name="Chevrette M.G."/>
            <person name="De Carvalho L.P.S."/>
            <person name="Shen B."/>
        </authorList>
    </citation>
    <scope>NUCLEOTIDE SEQUENCE [LARGE SCALE GENOMIC DNA]</scope>
    <source>
        <strain evidence="3 4">NPDC053399</strain>
    </source>
</reference>
<dbReference type="RefSeq" id="WP_399650980.1">
    <property type="nucleotide sequence ID" value="NZ_JBITYG010000005.1"/>
</dbReference>
<protein>
    <submittedName>
        <fullName evidence="3">Potassium channel family protein</fullName>
    </submittedName>
</protein>
<feature type="transmembrane region" description="Helical" evidence="1">
    <location>
        <begin position="148"/>
        <end position="169"/>
    </location>
</feature>
<keyword evidence="1" id="KW-0812">Transmembrane</keyword>
<proteinExistence type="predicted"/>
<keyword evidence="3" id="KW-0407">Ion channel</keyword>
<evidence type="ECO:0000256" key="1">
    <source>
        <dbReference type="SAM" id="Phobius"/>
    </source>
</evidence>
<dbReference type="GO" id="GO:0034220">
    <property type="term" value="P:monoatomic ion transmembrane transport"/>
    <property type="evidence" value="ECO:0007669"/>
    <property type="project" value="UniProtKB-KW"/>
</dbReference>
<keyword evidence="4" id="KW-1185">Reference proteome</keyword>
<keyword evidence="1" id="KW-1133">Transmembrane helix</keyword>
<dbReference type="InterPro" id="IPR013099">
    <property type="entry name" value="K_chnl_dom"/>
</dbReference>
<keyword evidence="3" id="KW-0813">Transport</keyword>
<dbReference type="EMBL" id="JBITYG010000005">
    <property type="protein sequence ID" value="MFI9102851.1"/>
    <property type="molecule type" value="Genomic_DNA"/>
</dbReference>
<evidence type="ECO:0000259" key="2">
    <source>
        <dbReference type="Pfam" id="PF07885"/>
    </source>
</evidence>